<dbReference type="SUPFAM" id="SSF53474">
    <property type="entry name" value="alpha/beta-Hydrolases"/>
    <property type="match status" value="1"/>
</dbReference>
<keyword evidence="2" id="KW-0732">Signal</keyword>
<dbReference type="InterPro" id="IPR005152">
    <property type="entry name" value="Lipase_secreted"/>
</dbReference>
<dbReference type="Pfam" id="PF03583">
    <property type="entry name" value="LIP"/>
    <property type="match status" value="1"/>
</dbReference>
<sequence>MRRTSSQPDRTHPRKLTSRALSGRAGRAVAAIALAMSAATLSATPAAAAPGDFYTAPTELTGTSPGDILRTEPMSLTLSIPGTDSPLPARATRILYRSNDTHGRPVAVSGVYYEPTAPWTGPGARPLITYAVGTQGQGDACAPSKTAESLIGYTPPLGLAAGYETPLIELLAARGFAVVATDYHGLGTPEVHDWLNREAQAHAVLDAARAATRLPGTAITASPPIGIFGYSQGGAAAAAAAELHPRYAPELDVRGASVGAPPADLMRAMPILESSVAKGYLAWFLNGLSADYPQARPEIEAVLSPAGLTWLDDSLTQCIPENVARYSLVDSRTWTRSGQTVSAAIAENLVLRALLEQQRIGTTVPTVPVLMTSSTTDDIVDHHQVVQLAADWCGRGASVQLDRSALVPPILHGTSVIHVATYPVHLSRIVDWMTQRLAAIPAPSNCGS</sequence>
<feature type="chain" id="PRO_5014956652" evidence="2">
    <location>
        <begin position="49"/>
        <end position="448"/>
    </location>
</feature>
<evidence type="ECO:0000313" key="4">
    <source>
        <dbReference type="Proteomes" id="UP000233766"/>
    </source>
</evidence>
<feature type="signal peptide" evidence="2">
    <location>
        <begin position="1"/>
        <end position="48"/>
    </location>
</feature>
<evidence type="ECO:0000256" key="1">
    <source>
        <dbReference type="SAM" id="MobiDB-lite"/>
    </source>
</evidence>
<gene>
    <name evidence="3" type="ORF">ATK86_1474</name>
</gene>
<keyword evidence="4" id="KW-1185">Reference proteome</keyword>
<evidence type="ECO:0000256" key="2">
    <source>
        <dbReference type="SAM" id="SignalP"/>
    </source>
</evidence>
<dbReference type="OrthoDB" id="9798122at2"/>
<dbReference type="Proteomes" id="UP000233766">
    <property type="component" value="Unassembled WGS sequence"/>
</dbReference>
<organism evidence="3 4">
    <name type="scientific">Nocardia fluminea</name>
    <dbReference type="NCBI Taxonomy" id="134984"/>
    <lineage>
        <taxon>Bacteria</taxon>
        <taxon>Bacillati</taxon>
        <taxon>Actinomycetota</taxon>
        <taxon>Actinomycetes</taxon>
        <taxon>Mycobacteriales</taxon>
        <taxon>Nocardiaceae</taxon>
        <taxon>Nocardia</taxon>
    </lineage>
</organism>
<proteinExistence type="predicted"/>
<dbReference type="AlphaFoldDB" id="A0A2N3V685"/>
<dbReference type="Gene3D" id="3.40.50.1820">
    <property type="entry name" value="alpha/beta hydrolase"/>
    <property type="match status" value="1"/>
</dbReference>
<dbReference type="PANTHER" id="PTHR34853">
    <property type="match status" value="1"/>
</dbReference>
<name>A0A2N3V685_9NOCA</name>
<dbReference type="GO" id="GO:0016042">
    <property type="term" value="P:lipid catabolic process"/>
    <property type="evidence" value="ECO:0007669"/>
    <property type="project" value="InterPro"/>
</dbReference>
<dbReference type="EMBL" id="PJMW01000002">
    <property type="protein sequence ID" value="PKV77145.1"/>
    <property type="molecule type" value="Genomic_DNA"/>
</dbReference>
<dbReference type="PANTHER" id="PTHR34853:SF1">
    <property type="entry name" value="LIPASE 5"/>
    <property type="match status" value="1"/>
</dbReference>
<protein>
    <submittedName>
        <fullName evidence="3">Secretory lipase</fullName>
    </submittedName>
</protein>
<dbReference type="Gene3D" id="1.10.260.130">
    <property type="match status" value="1"/>
</dbReference>
<evidence type="ECO:0000313" key="3">
    <source>
        <dbReference type="EMBL" id="PKV77145.1"/>
    </source>
</evidence>
<feature type="region of interest" description="Disordered" evidence="1">
    <location>
        <begin position="1"/>
        <end position="22"/>
    </location>
</feature>
<dbReference type="InterPro" id="IPR029058">
    <property type="entry name" value="AB_hydrolase_fold"/>
</dbReference>
<reference evidence="3 4" key="1">
    <citation type="submission" date="2017-12" db="EMBL/GenBank/DDBJ databases">
        <title>Sequencing the genomes of 1000 Actinobacteria strains.</title>
        <authorList>
            <person name="Klenk H.-P."/>
        </authorList>
    </citation>
    <scope>NUCLEOTIDE SEQUENCE [LARGE SCALE GENOMIC DNA]</scope>
    <source>
        <strain evidence="3 4">DSM 44489</strain>
    </source>
</reference>
<accession>A0A2N3V685</accession>
<dbReference type="PIRSF" id="PIRSF029171">
    <property type="entry name" value="Esterase_LipA"/>
    <property type="match status" value="1"/>
</dbReference>
<dbReference type="GO" id="GO:0004806">
    <property type="term" value="F:triacylglycerol lipase activity"/>
    <property type="evidence" value="ECO:0007669"/>
    <property type="project" value="InterPro"/>
</dbReference>
<comment type="caution">
    <text evidence="3">The sequence shown here is derived from an EMBL/GenBank/DDBJ whole genome shotgun (WGS) entry which is preliminary data.</text>
</comment>